<dbReference type="GO" id="GO:0007120">
    <property type="term" value="P:axial cellular bud site selection"/>
    <property type="evidence" value="ECO:0007669"/>
    <property type="project" value="TreeGrafter"/>
</dbReference>
<feature type="region of interest" description="Disordered" evidence="3">
    <location>
        <begin position="1"/>
        <end position="44"/>
    </location>
</feature>
<feature type="region of interest" description="Disordered" evidence="3">
    <location>
        <begin position="1106"/>
        <end position="1213"/>
    </location>
</feature>
<dbReference type="Pfam" id="PF00169">
    <property type="entry name" value="PH"/>
    <property type="match status" value="1"/>
</dbReference>
<feature type="region of interest" description="Disordered" evidence="3">
    <location>
        <begin position="258"/>
        <end position="284"/>
    </location>
</feature>
<dbReference type="GO" id="GO:0000142">
    <property type="term" value="C:cellular bud neck contractile ring"/>
    <property type="evidence" value="ECO:0007669"/>
    <property type="project" value="TreeGrafter"/>
</dbReference>
<keyword evidence="1" id="KW-0132">Cell division</keyword>
<dbReference type="OrthoDB" id="2123378at2759"/>
<protein>
    <recommendedName>
        <fullName evidence="4">PH domain-containing protein</fullName>
    </recommendedName>
</protein>
<dbReference type="Gene3D" id="2.30.29.30">
    <property type="entry name" value="Pleckstrin-homology domain (PH domain)/Phosphotyrosine-binding domain (PTB)"/>
    <property type="match status" value="1"/>
</dbReference>
<proteinExistence type="predicted"/>
<evidence type="ECO:0000313" key="6">
    <source>
        <dbReference type="Proteomes" id="UP001152885"/>
    </source>
</evidence>
<feature type="compositionally biased region" description="Polar residues" evidence="3">
    <location>
        <begin position="1178"/>
        <end position="1190"/>
    </location>
</feature>
<name>A0A9W4XBV5_9ASCO</name>
<dbReference type="InterPro" id="IPR052007">
    <property type="entry name" value="Bud4"/>
</dbReference>
<organism evidence="5 6">
    <name type="scientific">Candida verbasci</name>
    <dbReference type="NCBI Taxonomy" id="1227364"/>
    <lineage>
        <taxon>Eukaryota</taxon>
        <taxon>Fungi</taxon>
        <taxon>Dikarya</taxon>
        <taxon>Ascomycota</taxon>
        <taxon>Saccharomycotina</taxon>
        <taxon>Pichiomycetes</taxon>
        <taxon>Debaryomycetaceae</taxon>
        <taxon>Candida/Lodderomyces clade</taxon>
        <taxon>Candida</taxon>
    </lineage>
</organism>
<feature type="compositionally biased region" description="Basic and acidic residues" evidence="3">
    <location>
        <begin position="135"/>
        <end position="147"/>
    </location>
</feature>
<comment type="caution">
    <text evidence="5">The sequence shown here is derived from an EMBL/GenBank/DDBJ whole genome shotgun (WGS) entry which is preliminary data.</text>
</comment>
<feature type="region of interest" description="Disordered" evidence="3">
    <location>
        <begin position="309"/>
        <end position="332"/>
    </location>
</feature>
<dbReference type="GO" id="GO:0097271">
    <property type="term" value="P:protein localization to bud neck"/>
    <property type="evidence" value="ECO:0007669"/>
    <property type="project" value="TreeGrafter"/>
</dbReference>
<feature type="region of interest" description="Disordered" evidence="3">
    <location>
        <begin position="441"/>
        <end position="479"/>
    </location>
</feature>
<evidence type="ECO:0000256" key="1">
    <source>
        <dbReference type="ARBA" id="ARBA00022618"/>
    </source>
</evidence>
<keyword evidence="2" id="KW-0131">Cell cycle</keyword>
<feature type="compositionally biased region" description="Polar residues" evidence="3">
    <location>
        <begin position="10"/>
        <end position="24"/>
    </location>
</feature>
<feature type="compositionally biased region" description="Low complexity" evidence="3">
    <location>
        <begin position="446"/>
        <end position="457"/>
    </location>
</feature>
<evidence type="ECO:0000256" key="3">
    <source>
        <dbReference type="SAM" id="MobiDB-lite"/>
    </source>
</evidence>
<feature type="compositionally biased region" description="Polar residues" evidence="3">
    <location>
        <begin position="464"/>
        <end position="474"/>
    </location>
</feature>
<keyword evidence="6" id="KW-1185">Reference proteome</keyword>
<feature type="region of interest" description="Disordered" evidence="3">
    <location>
        <begin position="876"/>
        <end position="919"/>
    </location>
</feature>
<feature type="compositionally biased region" description="Low complexity" evidence="3">
    <location>
        <begin position="100"/>
        <end position="109"/>
    </location>
</feature>
<feature type="compositionally biased region" description="Basic and acidic residues" evidence="3">
    <location>
        <begin position="1165"/>
        <end position="1177"/>
    </location>
</feature>
<feature type="domain" description="PH" evidence="4">
    <location>
        <begin position="1439"/>
        <end position="1553"/>
    </location>
</feature>
<sequence>MSIEEESKTLLDNTSQLSANNSPYKHQLDSHPQPHYNSYPRDDFFKNENESVDLLLKEMNVNPLEYNNELENDINDDPTYSIATNSGNKITLLNGHDKSNSVSSVFDSSPTKPLNFPRSIPKPLVDANSSSDTYTSDKDYNNSSNKDKIDTLFNANFDVDNSFDIQKTIDSNNQEQQHIVTSNFDMDEVDEFSFQTPMTSTTDLLNNKKESLPQSQQNYINTSPSKSIMKHKINVKNTQSANTSPIKKNVVFTQSNPEIHHYSNNSNNNTTTNNDDSSSDSLEDIQQQTIAEAVSIQHSWDLPKLSFQKSDDELTSTPPPPPPPHTSKPKYSDLVRTYQSETRNINGTDEEEDFENGEISQLKLLKHNNFSNLSLNEKLDLYLNKQVNERSTEMDSHLQKLDESFKEKVNDDIHNLSFSLQSTNNNDKIENPFKSLINDSEHQELRSSGSSSSSLQSLRDDNRQLSSTPGSPTKLNRGLELKDGIKGLSDEIVEQLLPRDESNEYISSIKEIKVKKEVTQDDNLDSFDKSYNNTEQSILNLLKSASSSQVALNKLIKEEDNPAIDNSVRVAVAIPNIKQELSANPVIKSESNAHVSEITGLTPQEEVDQLLPKESVENDDESDISKSSTKMSIRFHVDSDWKLEDSHDGDKEDNDNEYSKLDKSILSSEISQESIKTLAPPKIDAEMVDDQHNNSIDAQDNILANSSSIVAADITLPPVESNHYSSLEDITKNLETSTYSSFEESLSAEHDKENRNPNAPINFITIWHKQEKLKKKQIHKVPTKQLIADIKNDQSTEKVKIPNSLNHNVRKFKEVNVMSRRIVSPDNIDDLNISQFLPELSQDSGFENLQFANYSNLQQQNRNISGLSTRNVLSNIDNNPNILEPPPQPKKSNDLHVKRSSSNQIILPQVPVPPSEPKRSKFRVPTFEIKRSNSLLSPRNMYNDIFEDIVPPTIKSKGMKTLPSMDKDDVKRILNAKKSITQEEYKNVKLNNQIPKKNSVVNEPENQYDELQQVASLHDAATFESSPLPKNRINSDYNDFMYLADELKKSPKDLMSTNHIFNDINFQEINKKSGVQNKTLPEPDFKLDLDVSPTRAHVQENLTSIEPSTPIKTPPIKKPNKSPIKIGSPVRLIKKNGSVTGVEFDSPDRHKSQPSFEGNEILNNKVRESDTINHDKQNVPSTVSVPSEFSDSNHHQRSKSDPVLLEDNKSAQQHQQQLVMQDRGRLFFRVVGLKNINLPDIKDHKGNFSITLDNGVHCVKTPDYDLNSNNIEINNEFELTVNETLEFILTMKMKYEKPKGTLMEIKERKLVKSKNRFSRLFGSKDLITTTRFVPQDIKDSWSNKFAIDGSFARCYIDLSQFEHKITGKPLTFDLNCFNEWETSVQLGQNLKQKITLKPYKIAQLEVKMLYIPRSDPMEVLPTSIGSADEYLTQLLNEKSFYFEGYLHQEGGDCQTWKRRFFKLFGNALIAHSEYNHKTRAKINLSKIIDVKYIDNENQQNRSGADNKYRNFSDILLVENSFRIKFLNGEIIEFGAPNRKEMKQWIEIIESIVYRNRFRRQPWVILMMKEMNLY</sequence>
<evidence type="ECO:0000313" key="5">
    <source>
        <dbReference type="EMBL" id="CAI5759887.1"/>
    </source>
</evidence>
<reference evidence="5" key="1">
    <citation type="submission" date="2022-12" db="EMBL/GenBank/DDBJ databases">
        <authorList>
            <person name="Brejova B."/>
        </authorList>
    </citation>
    <scope>NUCLEOTIDE SEQUENCE</scope>
</reference>
<dbReference type="InterPro" id="IPR001849">
    <property type="entry name" value="PH_domain"/>
</dbReference>
<dbReference type="InterPro" id="IPR011993">
    <property type="entry name" value="PH-like_dom_sf"/>
</dbReference>
<feature type="region of interest" description="Disordered" evidence="3">
    <location>
        <begin position="100"/>
        <end position="147"/>
    </location>
</feature>
<evidence type="ECO:0000256" key="2">
    <source>
        <dbReference type="ARBA" id="ARBA00023306"/>
    </source>
</evidence>
<feature type="region of interest" description="Disordered" evidence="3">
    <location>
        <begin position="600"/>
        <end position="629"/>
    </location>
</feature>
<dbReference type="PANTHER" id="PTHR36100:SF1">
    <property type="entry name" value="BUD SITE SELECTION PROTEIN 4"/>
    <property type="match status" value="1"/>
</dbReference>
<dbReference type="SUPFAM" id="SSF50729">
    <property type="entry name" value="PH domain-like"/>
    <property type="match status" value="1"/>
</dbReference>
<dbReference type="PANTHER" id="PTHR36100">
    <property type="entry name" value="BUD SITE SELECTION PROTEIN 4"/>
    <property type="match status" value="1"/>
</dbReference>
<feature type="compositionally biased region" description="Low complexity" evidence="3">
    <location>
        <begin position="263"/>
        <end position="276"/>
    </location>
</feature>
<gene>
    <name evidence="5" type="ORF">CANVERA_P4399</name>
</gene>
<feature type="compositionally biased region" description="Basic and acidic residues" evidence="3">
    <location>
        <begin position="1191"/>
        <end position="1200"/>
    </location>
</feature>
<dbReference type="Proteomes" id="UP001152885">
    <property type="component" value="Unassembled WGS sequence"/>
</dbReference>
<dbReference type="PROSITE" id="PS50003">
    <property type="entry name" value="PH_DOMAIN"/>
    <property type="match status" value="1"/>
</dbReference>
<dbReference type="GO" id="GO:0005525">
    <property type="term" value="F:GTP binding"/>
    <property type="evidence" value="ECO:0007669"/>
    <property type="project" value="TreeGrafter"/>
</dbReference>
<accession>A0A9W4XBV5</accession>
<feature type="compositionally biased region" description="Pro residues" evidence="3">
    <location>
        <begin position="317"/>
        <end position="326"/>
    </location>
</feature>
<dbReference type="EMBL" id="CANTUO010000005">
    <property type="protein sequence ID" value="CAI5759887.1"/>
    <property type="molecule type" value="Genomic_DNA"/>
</dbReference>
<dbReference type="SMART" id="SM00233">
    <property type="entry name" value="PH"/>
    <property type="match status" value="1"/>
</dbReference>
<evidence type="ECO:0000259" key="4">
    <source>
        <dbReference type="PROSITE" id="PS50003"/>
    </source>
</evidence>